<evidence type="ECO:0000256" key="14">
    <source>
        <dbReference type="PIRNR" id="PIRNR006337"/>
    </source>
</evidence>
<dbReference type="CDD" id="cd11325">
    <property type="entry name" value="AmyAc_GTHase"/>
    <property type="match status" value="1"/>
</dbReference>
<dbReference type="CDD" id="cd02853">
    <property type="entry name" value="E_set_MTHase_like_N"/>
    <property type="match status" value="1"/>
</dbReference>
<evidence type="ECO:0000256" key="15">
    <source>
        <dbReference type="PIRSR" id="PIRSR006337-1"/>
    </source>
</evidence>
<reference evidence="20" key="1">
    <citation type="submission" date="2015-09" db="EMBL/GenBank/DDBJ databases">
        <authorList>
            <person name="Daims H."/>
        </authorList>
    </citation>
    <scope>NUCLEOTIDE SEQUENCE [LARGE SCALE GENOMIC DNA]</scope>
</reference>
<keyword evidence="6" id="KW-0963">Cytoplasm</keyword>
<evidence type="ECO:0000256" key="13">
    <source>
        <dbReference type="NCBIfam" id="TIGR02402"/>
    </source>
</evidence>
<feature type="binding site" evidence="16">
    <location>
        <begin position="265"/>
        <end position="270"/>
    </location>
    <ligand>
        <name>substrate</name>
    </ligand>
</feature>
<dbReference type="RefSeq" id="WP_062486475.1">
    <property type="nucleotide sequence ID" value="NZ_LN885086.1"/>
</dbReference>
<dbReference type="EMBL" id="LN885086">
    <property type="protein sequence ID" value="CUQ67707.1"/>
    <property type="molecule type" value="Genomic_DNA"/>
</dbReference>
<dbReference type="InterPro" id="IPR017853">
    <property type="entry name" value="GH"/>
</dbReference>
<dbReference type="InterPro" id="IPR014756">
    <property type="entry name" value="Ig_E-set"/>
</dbReference>
<feature type="active site" description="Proton donor" evidence="15">
    <location>
        <position position="304"/>
    </location>
</feature>
<dbReference type="PANTHER" id="PTHR43651">
    <property type="entry name" value="1,4-ALPHA-GLUCAN-BRANCHING ENZYME"/>
    <property type="match status" value="1"/>
</dbReference>
<comment type="pathway">
    <text evidence="2 14">Glycan biosynthesis; trehalose biosynthesis.</text>
</comment>
<dbReference type="SMART" id="SM00642">
    <property type="entry name" value="Aamy"/>
    <property type="match status" value="1"/>
</dbReference>
<keyword evidence="9 14" id="KW-0326">Glycosidase</keyword>
<proteinExistence type="inferred from homology"/>
<keyword evidence="7 14" id="KW-0378">Hydrolase</keyword>
<evidence type="ECO:0000313" key="20">
    <source>
        <dbReference type="Proteomes" id="UP000066284"/>
    </source>
</evidence>
<dbReference type="UniPathway" id="UPA00299"/>
<feature type="binding site" evidence="16">
    <location>
        <begin position="329"/>
        <end position="333"/>
    </location>
    <ligand>
        <name>substrate</name>
    </ligand>
</feature>
<feature type="active site" description="Nucleophile" evidence="15">
    <location>
        <position position="267"/>
    </location>
</feature>
<evidence type="ECO:0000256" key="12">
    <source>
        <dbReference type="ARBA" id="ARBA00034013"/>
    </source>
</evidence>
<dbReference type="KEGG" id="nio:NITINOP_2735"/>
<gene>
    <name evidence="19" type="ORF">NITINOP_2735</name>
</gene>
<dbReference type="NCBIfam" id="TIGR02402">
    <property type="entry name" value="trehalose_TreZ"/>
    <property type="match status" value="1"/>
</dbReference>
<dbReference type="InterPro" id="IPR006047">
    <property type="entry name" value="GH13_cat_dom"/>
</dbReference>
<evidence type="ECO:0000256" key="2">
    <source>
        <dbReference type="ARBA" id="ARBA00005199"/>
    </source>
</evidence>
<dbReference type="OrthoDB" id="9800174at2"/>
<dbReference type="InterPro" id="IPR012768">
    <property type="entry name" value="Trehalose_TreZ"/>
</dbReference>
<dbReference type="Pfam" id="PF00128">
    <property type="entry name" value="Alpha-amylase"/>
    <property type="match status" value="1"/>
</dbReference>
<feature type="binding site" evidence="16">
    <location>
        <begin position="397"/>
        <end position="402"/>
    </location>
    <ligand>
        <name>substrate</name>
    </ligand>
</feature>
<dbReference type="STRING" id="1715989.NITINOP_2735"/>
<dbReference type="InterPro" id="IPR013783">
    <property type="entry name" value="Ig-like_fold"/>
</dbReference>
<protein>
    <recommendedName>
        <fullName evidence="5 13">Malto-oligosyltrehalose trehalohydrolase</fullName>
        <shortName evidence="14">MTHase</shortName>
        <ecNumber evidence="4 13">3.2.1.141</ecNumber>
    </recommendedName>
    <alternativeName>
        <fullName evidence="11 14">4-alpha-D-((1-&gt;4)-alpha-D-glucano)trehalose trehalohydrolase</fullName>
    </alternativeName>
    <alternativeName>
        <fullName evidence="10 14">Maltooligosyl trehalose trehalohydrolase</fullName>
    </alternativeName>
</protein>
<dbReference type="EC" id="3.2.1.141" evidence="4 13"/>
<dbReference type="GO" id="GO:0005992">
    <property type="term" value="P:trehalose biosynthetic process"/>
    <property type="evidence" value="ECO:0007669"/>
    <property type="project" value="UniProtKB-UniRule"/>
</dbReference>
<dbReference type="InterPro" id="IPR044901">
    <property type="entry name" value="Trehalose_TreZ_E-set_sf"/>
</dbReference>
<organism evidence="19 20">
    <name type="scientific">Candidatus Nitrospira inopinata</name>
    <dbReference type="NCBI Taxonomy" id="1715989"/>
    <lineage>
        <taxon>Bacteria</taxon>
        <taxon>Pseudomonadati</taxon>
        <taxon>Nitrospirota</taxon>
        <taxon>Nitrospiria</taxon>
        <taxon>Nitrospirales</taxon>
        <taxon>Nitrospiraceae</taxon>
        <taxon>Nitrospira</taxon>
    </lineage>
</organism>
<evidence type="ECO:0000256" key="11">
    <source>
        <dbReference type="ARBA" id="ARBA00033284"/>
    </source>
</evidence>
<feature type="domain" description="Glycosyl hydrolase family 13 catalytic" evidence="18">
    <location>
        <begin position="120"/>
        <end position="516"/>
    </location>
</feature>
<comment type="subcellular location">
    <subcellularLocation>
        <location evidence="1 15">Cytoplasm</location>
    </subcellularLocation>
</comment>
<evidence type="ECO:0000256" key="7">
    <source>
        <dbReference type="ARBA" id="ARBA00022801"/>
    </source>
</evidence>
<evidence type="ECO:0000256" key="6">
    <source>
        <dbReference type="ARBA" id="ARBA00022490"/>
    </source>
</evidence>
<dbReference type="PANTHER" id="PTHR43651:SF11">
    <property type="entry name" value="MALTO-OLIGOSYLTREHALOSE TREHALOHYDROLASE"/>
    <property type="match status" value="1"/>
</dbReference>
<evidence type="ECO:0000259" key="18">
    <source>
        <dbReference type="SMART" id="SM00642"/>
    </source>
</evidence>
<dbReference type="PIRSF" id="PIRSF006337">
    <property type="entry name" value="Trehalose_TreZ"/>
    <property type="match status" value="1"/>
</dbReference>
<dbReference type="Pfam" id="PF02922">
    <property type="entry name" value="CBM_48"/>
    <property type="match status" value="1"/>
</dbReference>
<dbReference type="SUPFAM" id="SSF81296">
    <property type="entry name" value="E set domains"/>
    <property type="match status" value="1"/>
</dbReference>
<comment type="catalytic activity">
    <reaction evidence="12 14">
        <text>hydrolysis of (1-&gt;4)-alpha-D-glucosidic linkage in 4-alpha-D-[(1-&gt;4)-alpha-D-glucanosyl]n trehalose to yield trehalose and (1-&gt;4)-alpha-D-glucan.</text>
        <dbReference type="EC" id="3.2.1.141"/>
    </reaction>
</comment>
<evidence type="ECO:0000256" key="5">
    <source>
        <dbReference type="ARBA" id="ARBA00015938"/>
    </source>
</evidence>
<dbReference type="Gene3D" id="1.10.10.760">
    <property type="entry name" value="E-set domains of sugar-utilizing enzymes"/>
    <property type="match status" value="1"/>
</dbReference>
<evidence type="ECO:0000256" key="3">
    <source>
        <dbReference type="ARBA" id="ARBA00008061"/>
    </source>
</evidence>
<evidence type="ECO:0000256" key="8">
    <source>
        <dbReference type="ARBA" id="ARBA00023277"/>
    </source>
</evidence>
<dbReference type="AlphaFoldDB" id="A0A0S4KZ36"/>
<dbReference type="GO" id="GO:0005737">
    <property type="term" value="C:cytoplasm"/>
    <property type="evidence" value="ECO:0007669"/>
    <property type="project" value="UniProtKB-SubCell"/>
</dbReference>
<evidence type="ECO:0000256" key="17">
    <source>
        <dbReference type="PIRSR" id="PIRSR006337-3"/>
    </source>
</evidence>
<evidence type="ECO:0000256" key="10">
    <source>
        <dbReference type="ARBA" id="ARBA00032057"/>
    </source>
</evidence>
<dbReference type="SUPFAM" id="SSF51445">
    <property type="entry name" value="(Trans)glycosidases"/>
    <property type="match status" value="1"/>
</dbReference>
<dbReference type="Gene3D" id="2.60.40.10">
    <property type="entry name" value="Immunoglobulins"/>
    <property type="match status" value="1"/>
</dbReference>
<evidence type="ECO:0000256" key="1">
    <source>
        <dbReference type="ARBA" id="ARBA00004496"/>
    </source>
</evidence>
<comment type="similarity">
    <text evidence="3 14">Belongs to the glycosyl hydrolase 13 family.</text>
</comment>
<evidence type="ECO:0000313" key="19">
    <source>
        <dbReference type="EMBL" id="CUQ67707.1"/>
    </source>
</evidence>
<dbReference type="Gene3D" id="3.20.20.80">
    <property type="entry name" value="Glycosidases"/>
    <property type="match status" value="1"/>
</dbReference>
<keyword evidence="20" id="KW-1185">Reference proteome</keyword>
<dbReference type="InterPro" id="IPR004193">
    <property type="entry name" value="Glyco_hydro_13_N"/>
</dbReference>
<evidence type="ECO:0000256" key="16">
    <source>
        <dbReference type="PIRSR" id="PIRSR006337-2"/>
    </source>
</evidence>
<evidence type="ECO:0000256" key="4">
    <source>
        <dbReference type="ARBA" id="ARBA00012268"/>
    </source>
</evidence>
<sequence length="628" mass="70722">MSRHDWSLDIGANRTGLDLTRFRVWAPRASSVAIRFLDGDPNTVPMQSEGDGYFQAAVAGVAAGTRYRYLLDGTMERPDPASRFQPDGVHGLSAVVDPDAFPWTDRTWRGLPMEDLIIYELHVGTFTSEGTFEAIIPRLPYLKETVGVTAIELMPVAQFPGRRNWGYDGTYPFAVQASYGGPGGLKRLVDACHAMGMAVMLDVVYNHLGPEGNYLADFGPYFTDRYKTPWGAAINYDGPDSDPVRHYFISNALYWVTEYHIDGLRLDAVHGIYDFSPSHILKDMAAAVHAQAERLDRRVLVMAESDSNDTRLIDPPTVGGFGLDGQWNDDFHHALHVVLTGERTGYYQDFHDLKDLANTVREGFVHQGGYSLYRRRRHGSSSRHCRPSQFIVFAQNHDQIGNRAVGDRLSALLPMEALFVTRALVLLAPNIPLLFMGEEYGETTPFHYFIEHGDSVLVEAVRQGRRREFAHFGWKPEEIADPQAVETFERSKLDWERHTERQKDLLRWTKALIELRRTVPSLGAGDNESLRHEVQEFEADRVLLLHRRSKDRGETLLVCGFNRAPVKLTLTAPVGRWYKRLDAGSADFGGREEDPLPPELTIDGRGFSLTIPPYAAAVFADETSFPVR</sequence>
<keyword evidence="8" id="KW-0119">Carbohydrate metabolism</keyword>
<dbReference type="GO" id="GO:0033942">
    <property type="term" value="F:4-alpha-D-(1-&gt;4)-alpha-D-glucanotrehalose trehalohydrolase activity"/>
    <property type="evidence" value="ECO:0007669"/>
    <property type="project" value="UniProtKB-EC"/>
</dbReference>
<dbReference type="Proteomes" id="UP000066284">
    <property type="component" value="Chromosome 1"/>
</dbReference>
<evidence type="ECO:0000256" key="9">
    <source>
        <dbReference type="ARBA" id="ARBA00023295"/>
    </source>
</evidence>
<accession>A0A0S4KZ36</accession>
<feature type="site" description="Transition state stabilizer" evidence="17">
    <location>
        <position position="398"/>
    </location>
</feature>
<name>A0A0S4KZ36_9BACT</name>